<comment type="caution">
    <text evidence="3">The sequence shown here is derived from an EMBL/GenBank/DDBJ whole genome shotgun (WGS) entry which is preliminary data.</text>
</comment>
<dbReference type="Proteomes" id="UP001501455">
    <property type="component" value="Unassembled WGS sequence"/>
</dbReference>
<organism evidence="3 4">
    <name type="scientific">Streptomyces prasinosporus</name>
    <dbReference type="NCBI Taxonomy" id="68256"/>
    <lineage>
        <taxon>Bacteria</taxon>
        <taxon>Bacillati</taxon>
        <taxon>Actinomycetota</taxon>
        <taxon>Actinomycetes</taxon>
        <taxon>Kitasatosporales</taxon>
        <taxon>Streptomycetaceae</taxon>
        <taxon>Streptomyces</taxon>
        <taxon>Streptomyces albogriseolus group</taxon>
    </lineage>
</organism>
<protein>
    <submittedName>
        <fullName evidence="3">PPOX class F420-dependent oxidoreductase</fullName>
    </submittedName>
</protein>
<dbReference type="Pfam" id="PF01243">
    <property type="entry name" value="PNPOx_N"/>
    <property type="match status" value="1"/>
</dbReference>
<dbReference type="InterPro" id="IPR052019">
    <property type="entry name" value="F420H2_bilvrd_red/Heme_oxyg"/>
</dbReference>
<dbReference type="EMBL" id="BAAAXF010000082">
    <property type="protein sequence ID" value="GAA3504778.1"/>
    <property type="molecule type" value="Genomic_DNA"/>
</dbReference>
<feature type="domain" description="Pyridoxamine 5'-phosphate oxidase N-terminal" evidence="2">
    <location>
        <begin position="10"/>
        <end position="140"/>
    </location>
</feature>
<dbReference type="PANTHER" id="PTHR35176">
    <property type="entry name" value="HEME OXYGENASE HI_0854-RELATED"/>
    <property type="match status" value="1"/>
</dbReference>
<evidence type="ECO:0000313" key="3">
    <source>
        <dbReference type="EMBL" id="GAA3504778.1"/>
    </source>
</evidence>
<keyword evidence="4" id="KW-1185">Reference proteome</keyword>
<dbReference type="InterPro" id="IPR019920">
    <property type="entry name" value="F420-binding_dom_put"/>
</dbReference>
<reference evidence="4" key="1">
    <citation type="journal article" date="2019" name="Int. J. Syst. Evol. Microbiol.">
        <title>The Global Catalogue of Microorganisms (GCM) 10K type strain sequencing project: providing services to taxonomists for standard genome sequencing and annotation.</title>
        <authorList>
            <consortium name="The Broad Institute Genomics Platform"/>
            <consortium name="The Broad Institute Genome Sequencing Center for Infectious Disease"/>
            <person name="Wu L."/>
            <person name="Ma J."/>
        </authorList>
    </citation>
    <scope>NUCLEOTIDE SEQUENCE [LARGE SCALE GENOMIC DNA]</scope>
    <source>
        <strain evidence="4">JCM 4816</strain>
    </source>
</reference>
<dbReference type="PANTHER" id="PTHR35176:SF2">
    <property type="entry name" value="F420H(2)-DEPENDENT REDUCTASE RV1155"/>
    <property type="match status" value="1"/>
</dbReference>
<gene>
    <name evidence="3" type="ORF">GCM10019016_118910</name>
</gene>
<dbReference type="InterPro" id="IPR012349">
    <property type="entry name" value="Split_barrel_FMN-bd"/>
</dbReference>
<name>A0ABP6UDL2_9ACTN</name>
<sequence length="148" mass="16823">MTQDAEQNALLSLLSEGNSGVLVTLKRDGRPQLSNVNHAYYPDERIVRVSVTDDRAKTRNARRDPRVSYHVTTPDRWAYAVAEGTAELTAVAEGPYDGTVEELVRLYRDVNGEHPDWDDYRAAMVRDRRLVLRLRVERVYGIPRRGGA</sequence>
<dbReference type="Gene3D" id="2.30.110.10">
    <property type="entry name" value="Electron Transport, Fmn-binding Protein, Chain A"/>
    <property type="match status" value="1"/>
</dbReference>
<dbReference type="InterPro" id="IPR011576">
    <property type="entry name" value="Pyridox_Oxase_N"/>
</dbReference>
<evidence type="ECO:0000313" key="4">
    <source>
        <dbReference type="Proteomes" id="UP001501455"/>
    </source>
</evidence>
<dbReference type="RefSeq" id="WP_345585189.1">
    <property type="nucleotide sequence ID" value="NZ_BAAAXF010000082.1"/>
</dbReference>
<keyword evidence="1" id="KW-0560">Oxidoreductase</keyword>
<accession>A0ABP6UDL2</accession>
<dbReference type="NCBIfam" id="TIGR03618">
    <property type="entry name" value="Rv1155_F420"/>
    <property type="match status" value="1"/>
</dbReference>
<evidence type="ECO:0000256" key="1">
    <source>
        <dbReference type="ARBA" id="ARBA00023002"/>
    </source>
</evidence>
<proteinExistence type="predicted"/>
<dbReference type="SUPFAM" id="SSF50475">
    <property type="entry name" value="FMN-binding split barrel"/>
    <property type="match status" value="1"/>
</dbReference>
<evidence type="ECO:0000259" key="2">
    <source>
        <dbReference type="Pfam" id="PF01243"/>
    </source>
</evidence>